<organism evidence="2 3">
    <name type="scientific">Parascaris univalens</name>
    <name type="common">Nematode worm</name>
    <dbReference type="NCBI Taxonomy" id="6257"/>
    <lineage>
        <taxon>Eukaryota</taxon>
        <taxon>Metazoa</taxon>
        <taxon>Ecdysozoa</taxon>
        <taxon>Nematoda</taxon>
        <taxon>Chromadorea</taxon>
        <taxon>Rhabditida</taxon>
        <taxon>Spirurina</taxon>
        <taxon>Ascaridomorpha</taxon>
        <taxon>Ascaridoidea</taxon>
        <taxon>Ascarididae</taxon>
        <taxon>Parascaris</taxon>
    </lineage>
</organism>
<dbReference type="SMART" id="SM01314">
    <property type="entry name" value="SnAC"/>
    <property type="match status" value="1"/>
</dbReference>
<proteinExistence type="predicted"/>
<protein>
    <submittedName>
        <fullName evidence="3">Snf2 ATP coupling domain-containing protein</fullName>
    </submittedName>
</protein>
<dbReference type="InterPro" id="IPR029295">
    <property type="entry name" value="SnAC"/>
</dbReference>
<dbReference type="Proteomes" id="UP000887569">
    <property type="component" value="Unplaced"/>
</dbReference>
<sequence>MALYLLHYWVHFQKMDIERRRQEAAEYRRKLRLIEDDEIPEGIIKASQRFMEEGEEPHKDKFLIEPIGRRYRKEVDYSQESLRRKKLQPTERSISPLDD</sequence>
<reference evidence="3" key="1">
    <citation type="submission" date="2022-11" db="UniProtKB">
        <authorList>
            <consortium name="WormBaseParasite"/>
        </authorList>
    </citation>
    <scope>IDENTIFICATION</scope>
</reference>
<name>A0A915A0V2_PARUN</name>
<dbReference type="WBParaSite" id="PgE054_g001_t01">
    <property type="protein sequence ID" value="PgE054_g001_t01"/>
    <property type="gene ID" value="PgE054_g001"/>
</dbReference>
<accession>A0A915A0V2</accession>
<dbReference type="GO" id="GO:0042393">
    <property type="term" value="F:histone binding"/>
    <property type="evidence" value="ECO:0007669"/>
    <property type="project" value="InterPro"/>
</dbReference>
<dbReference type="AlphaFoldDB" id="A0A915A0V2"/>
<evidence type="ECO:0000313" key="3">
    <source>
        <dbReference type="WBParaSite" id="PgE054_g001_t01"/>
    </source>
</evidence>
<feature type="domain" description="Snf2 ATP coupling" evidence="1">
    <location>
        <begin position="17"/>
        <end position="88"/>
    </location>
</feature>
<evidence type="ECO:0000313" key="2">
    <source>
        <dbReference type="Proteomes" id="UP000887569"/>
    </source>
</evidence>
<keyword evidence="2" id="KW-1185">Reference proteome</keyword>
<evidence type="ECO:0000259" key="1">
    <source>
        <dbReference type="SMART" id="SM01314"/>
    </source>
</evidence>